<feature type="domain" description="BPL/LPL catalytic" evidence="6">
    <location>
        <begin position="9"/>
        <end position="208"/>
    </location>
</feature>
<dbReference type="GO" id="GO:0005524">
    <property type="term" value="F:ATP binding"/>
    <property type="evidence" value="ECO:0007669"/>
    <property type="project" value="UniProtKB-KW"/>
</dbReference>
<protein>
    <recommendedName>
        <fullName evidence="5">biotin--[biotin carboxyl-carrier protein] ligase</fullName>
        <ecNumber evidence="5">6.3.4.15</ecNumber>
    </recommendedName>
</protein>
<accession>A0A542SN79</accession>
<dbReference type="Gene3D" id="3.30.930.10">
    <property type="entry name" value="Bira Bifunctional Protein, Domain 2"/>
    <property type="match status" value="1"/>
</dbReference>
<dbReference type="GO" id="GO:0004077">
    <property type="term" value="F:biotin--[biotin carboxyl-carrier protein] ligase activity"/>
    <property type="evidence" value="ECO:0007669"/>
    <property type="project" value="UniProtKB-EC"/>
</dbReference>
<evidence type="ECO:0000256" key="2">
    <source>
        <dbReference type="ARBA" id="ARBA00022741"/>
    </source>
</evidence>
<evidence type="ECO:0000256" key="4">
    <source>
        <dbReference type="ARBA" id="ARBA00023267"/>
    </source>
</evidence>
<evidence type="ECO:0000313" key="8">
    <source>
        <dbReference type="Proteomes" id="UP000316181"/>
    </source>
</evidence>
<dbReference type="PANTHER" id="PTHR12835:SF5">
    <property type="entry name" value="BIOTIN--PROTEIN LIGASE"/>
    <property type="match status" value="1"/>
</dbReference>
<keyword evidence="8" id="KW-1185">Reference proteome</keyword>
<keyword evidence="4" id="KW-0092">Biotin</keyword>
<dbReference type="InterPro" id="IPR045864">
    <property type="entry name" value="aa-tRNA-synth_II/BPL/LPL"/>
</dbReference>
<keyword evidence="2" id="KW-0547">Nucleotide-binding</keyword>
<evidence type="ECO:0000259" key="6">
    <source>
        <dbReference type="PROSITE" id="PS51733"/>
    </source>
</evidence>
<name>A0A542SN79_9MICO</name>
<keyword evidence="3" id="KW-0067">ATP-binding</keyword>
<gene>
    <name evidence="7" type="ORF">FB389_0739</name>
</gene>
<dbReference type="Pfam" id="PF02237">
    <property type="entry name" value="BPL_C"/>
    <property type="match status" value="1"/>
</dbReference>
<dbReference type="SUPFAM" id="SSF50037">
    <property type="entry name" value="C-terminal domain of transcriptional repressors"/>
    <property type="match status" value="1"/>
</dbReference>
<dbReference type="Gene3D" id="2.30.30.100">
    <property type="match status" value="1"/>
</dbReference>
<sequence length="289" mass="30022">MPSNDLDADQIRRTILAHGYRAGRVEVLESVDSTNSYLAARAADRETWGHGSVVVAHHQVGGRGRLGRAWVTPAGAALTMSVLVDAPENVLRRAPLLAGLAVYDTIAAVRGLRPAIKWPNDILLSVGSGEPARWRKVAGLLAQRVPAPGAGRAVIGVGLNTTIRAAQLPTPDATSLLLAAEPGTAVPSRCELAGQIAGRLLAILRAAAAGADREQADRILGAMVTIGMRIRVERGSGDVLTGTAVGLASDGELVLKCDNGEIVAVTEGDVVHVRPAEHPKKSSLSARAT</sequence>
<proteinExistence type="predicted"/>
<dbReference type="InterPro" id="IPR004143">
    <property type="entry name" value="BPL_LPL_catalytic"/>
</dbReference>
<comment type="caution">
    <text evidence="7">The sequence shown here is derived from an EMBL/GenBank/DDBJ whole genome shotgun (WGS) entry which is preliminary data.</text>
</comment>
<dbReference type="SUPFAM" id="SSF55681">
    <property type="entry name" value="Class II aaRS and biotin synthetases"/>
    <property type="match status" value="1"/>
</dbReference>
<evidence type="ECO:0000256" key="1">
    <source>
        <dbReference type="ARBA" id="ARBA00022598"/>
    </source>
</evidence>
<dbReference type="InterPro" id="IPR008988">
    <property type="entry name" value="Transcriptional_repressor_C"/>
</dbReference>
<dbReference type="InterPro" id="IPR004408">
    <property type="entry name" value="Biotin_CoA_COase_ligase"/>
</dbReference>
<dbReference type="InterPro" id="IPR003142">
    <property type="entry name" value="BPL_C"/>
</dbReference>
<dbReference type="GO" id="GO:0005737">
    <property type="term" value="C:cytoplasm"/>
    <property type="evidence" value="ECO:0007669"/>
    <property type="project" value="TreeGrafter"/>
</dbReference>
<dbReference type="NCBIfam" id="TIGR00121">
    <property type="entry name" value="birA_ligase"/>
    <property type="match status" value="1"/>
</dbReference>
<organism evidence="7 8">
    <name type="scientific">Rarobacter incanus</name>
    <dbReference type="NCBI Taxonomy" id="153494"/>
    <lineage>
        <taxon>Bacteria</taxon>
        <taxon>Bacillati</taxon>
        <taxon>Actinomycetota</taxon>
        <taxon>Actinomycetes</taxon>
        <taxon>Micrococcales</taxon>
        <taxon>Rarobacteraceae</taxon>
        <taxon>Rarobacter</taxon>
    </lineage>
</organism>
<dbReference type="PROSITE" id="PS51733">
    <property type="entry name" value="BPL_LPL_CATALYTIC"/>
    <property type="match status" value="1"/>
</dbReference>
<reference evidence="7 8" key="1">
    <citation type="submission" date="2019-06" db="EMBL/GenBank/DDBJ databases">
        <title>Sequencing the genomes of 1000 actinobacteria strains.</title>
        <authorList>
            <person name="Klenk H.-P."/>
        </authorList>
    </citation>
    <scope>NUCLEOTIDE SEQUENCE [LARGE SCALE GENOMIC DNA]</scope>
    <source>
        <strain evidence="7 8">DSM 10596</strain>
    </source>
</reference>
<dbReference type="EMBL" id="VFNV01000001">
    <property type="protein sequence ID" value="TQK76081.1"/>
    <property type="molecule type" value="Genomic_DNA"/>
</dbReference>
<dbReference type="Proteomes" id="UP000316181">
    <property type="component" value="Unassembled WGS sequence"/>
</dbReference>
<dbReference type="CDD" id="cd16442">
    <property type="entry name" value="BPL"/>
    <property type="match status" value="1"/>
</dbReference>
<keyword evidence="1 7" id="KW-0436">Ligase</keyword>
<evidence type="ECO:0000313" key="7">
    <source>
        <dbReference type="EMBL" id="TQK76081.1"/>
    </source>
</evidence>
<evidence type="ECO:0000256" key="5">
    <source>
        <dbReference type="ARBA" id="ARBA00024227"/>
    </source>
</evidence>
<dbReference type="Pfam" id="PF03099">
    <property type="entry name" value="BPL_LplA_LipB"/>
    <property type="match status" value="1"/>
</dbReference>
<dbReference type="PANTHER" id="PTHR12835">
    <property type="entry name" value="BIOTIN PROTEIN LIGASE"/>
    <property type="match status" value="1"/>
</dbReference>
<dbReference type="OrthoDB" id="9807064at2"/>
<dbReference type="RefSeq" id="WP_142111411.1">
    <property type="nucleotide sequence ID" value="NZ_BAAATB010000002.1"/>
</dbReference>
<evidence type="ECO:0000256" key="3">
    <source>
        <dbReference type="ARBA" id="ARBA00022840"/>
    </source>
</evidence>
<dbReference type="EC" id="6.3.4.15" evidence="5"/>
<dbReference type="AlphaFoldDB" id="A0A542SN79"/>